<keyword evidence="3" id="KW-1185">Reference proteome</keyword>
<accession>E2A2R2</accession>
<feature type="region of interest" description="Disordered" evidence="1">
    <location>
        <begin position="43"/>
        <end position="94"/>
    </location>
</feature>
<sequence>MRSAGSCRPAEHPPDIGRGAVRPHFLNDFNSFGKRAEYRRVLPTCSDPATGENPRSARTPNPSERATDRTAFCNPFGRGNNAARRRGQLAGTKRTGTFGTLITFFRSAHDNEAAPKSRPLLSKEI</sequence>
<dbReference type="Proteomes" id="UP000000311">
    <property type="component" value="Unassembled WGS sequence"/>
</dbReference>
<proteinExistence type="predicted"/>
<name>E2A2R2_CAMFO</name>
<evidence type="ECO:0000313" key="2">
    <source>
        <dbReference type="EMBL" id="EFN72279.1"/>
    </source>
</evidence>
<evidence type="ECO:0000313" key="3">
    <source>
        <dbReference type="Proteomes" id="UP000000311"/>
    </source>
</evidence>
<feature type="region of interest" description="Disordered" evidence="1">
    <location>
        <begin position="1"/>
        <end position="23"/>
    </location>
</feature>
<gene>
    <name evidence="2" type="ORF">EAG_14252</name>
</gene>
<dbReference type="AlphaFoldDB" id="E2A2R2"/>
<protein>
    <submittedName>
        <fullName evidence="2">Uncharacterized protein</fullName>
    </submittedName>
</protein>
<organism evidence="3">
    <name type="scientific">Camponotus floridanus</name>
    <name type="common">Florida carpenter ant</name>
    <dbReference type="NCBI Taxonomy" id="104421"/>
    <lineage>
        <taxon>Eukaryota</taxon>
        <taxon>Metazoa</taxon>
        <taxon>Ecdysozoa</taxon>
        <taxon>Arthropoda</taxon>
        <taxon>Hexapoda</taxon>
        <taxon>Insecta</taxon>
        <taxon>Pterygota</taxon>
        <taxon>Neoptera</taxon>
        <taxon>Endopterygota</taxon>
        <taxon>Hymenoptera</taxon>
        <taxon>Apocrita</taxon>
        <taxon>Aculeata</taxon>
        <taxon>Formicoidea</taxon>
        <taxon>Formicidae</taxon>
        <taxon>Formicinae</taxon>
        <taxon>Camponotus</taxon>
    </lineage>
</organism>
<dbReference type="EMBL" id="GL436204">
    <property type="protein sequence ID" value="EFN72279.1"/>
    <property type="molecule type" value="Genomic_DNA"/>
</dbReference>
<dbReference type="InParanoid" id="E2A2R2"/>
<reference evidence="2 3" key="1">
    <citation type="journal article" date="2010" name="Science">
        <title>Genomic comparison of the ants Camponotus floridanus and Harpegnathos saltator.</title>
        <authorList>
            <person name="Bonasio R."/>
            <person name="Zhang G."/>
            <person name="Ye C."/>
            <person name="Mutti N.S."/>
            <person name="Fang X."/>
            <person name="Qin N."/>
            <person name="Donahue G."/>
            <person name="Yang P."/>
            <person name="Li Q."/>
            <person name="Li C."/>
            <person name="Zhang P."/>
            <person name="Huang Z."/>
            <person name="Berger S.L."/>
            <person name="Reinberg D."/>
            <person name="Wang J."/>
            <person name="Liebig J."/>
        </authorList>
    </citation>
    <scope>NUCLEOTIDE SEQUENCE [LARGE SCALE GENOMIC DNA]</scope>
    <source>
        <strain evidence="3">C129</strain>
    </source>
</reference>
<evidence type="ECO:0000256" key="1">
    <source>
        <dbReference type="SAM" id="MobiDB-lite"/>
    </source>
</evidence>